<evidence type="ECO:0000259" key="16">
    <source>
        <dbReference type="Pfam" id="PF04678"/>
    </source>
</evidence>
<keyword evidence="9 15" id="KW-1133">Transmembrane helix</keyword>
<comment type="subcellular location">
    <subcellularLocation>
        <location evidence="1">Mitochondrion inner membrane</location>
        <topology evidence="1">Multi-pass membrane protein</topology>
    </subcellularLocation>
</comment>
<dbReference type="PANTHER" id="PTHR13462:SF10">
    <property type="entry name" value="CALCIUM UNIPORTER PROTEIN, MITOCHONDRIAL"/>
    <property type="match status" value="1"/>
</dbReference>
<feature type="domain" description="Calcium uniporter protein C-terminal" evidence="16">
    <location>
        <begin position="97"/>
        <end position="257"/>
    </location>
</feature>
<evidence type="ECO:0000256" key="13">
    <source>
        <dbReference type="ARBA" id="ARBA00023303"/>
    </source>
</evidence>
<dbReference type="GO" id="GO:1990246">
    <property type="term" value="C:uniplex complex"/>
    <property type="evidence" value="ECO:0007669"/>
    <property type="project" value="TreeGrafter"/>
</dbReference>
<organism evidence="17 18">
    <name type="scientific">Stentor coeruleus</name>
    <dbReference type="NCBI Taxonomy" id="5963"/>
    <lineage>
        <taxon>Eukaryota</taxon>
        <taxon>Sar</taxon>
        <taxon>Alveolata</taxon>
        <taxon>Ciliophora</taxon>
        <taxon>Postciliodesmatophora</taxon>
        <taxon>Heterotrichea</taxon>
        <taxon>Heterotrichida</taxon>
        <taxon>Stentoridae</taxon>
        <taxon>Stentor</taxon>
    </lineage>
</organism>
<evidence type="ECO:0000256" key="7">
    <source>
        <dbReference type="ARBA" id="ARBA00022792"/>
    </source>
</evidence>
<dbReference type="GO" id="GO:0015292">
    <property type="term" value="F:uniporter activity"/>
    <property type="evidence" value="ECO:0007669"/>
    <property type="project" value="TreeGrafter"/>
</dbReference>
<dbReference type="Proteomes" id="UP000187209">
    <property type="component" value="Unassembled WGS sequence"/>
</dbReference>
<comment type="similarity">
    <text evidence="2">Belongs to the MCU (TC 1.A.77) family.</text>
</comment>
<evidence type="ECO:0000256" key="3">
    <source>
        <dbReference type="ARBA" id="ARBA00022448"/>
    </source>
</evidence>
<evidence type="ECO:0000256" key="10">
    <source>
        <dbReference type="ARBA" id="ARBA00023065"/>
    </source>
</evidence>
<keyword evidence="4" id="KW-0109">Calcium transport</keyword>
<keyword evidence="12 15" id="KW-0472">Membrane</keyword>
<evidence type="ECO:0000256" key="14">
    <source>
        <dbReference type="ARBA" id="ARBA00036634"/>
    </source>
</evidence>
<reference evidence="17 18" key="1">
    <citation type="submission" date="2016-11" db="EMBL/GenBank/DDBJ databases">
        <title>The macronuclear genome of Stentor coeruleus: a giant cell with tiny introns.</title>
        <authorList>
            <person name="Slabodnick M."/>
            <person name="Ruby J.G."/>
            <person name="Reiff S.B."/>
            <person name="Swart E.C."/>
            <person name="Gosai S."/>
            <person name="Prabakaran S."/>
            <person name="Witkowska E."/>
            <person name="Larue G.E."/>
            <person name="Fisher S."/>
            <person name="Freeman R.M."/>
            <person name="Gunawardena J."/>
            <person name="Chu W."/>
            <person name="Stover N.A."/>
            <person name="Gregory B.D."/>
            <person name="Nowacki M."/>
            <person name="Derisi J."/>
            <person name="Roy S.W."/>
            <person name="Marshall W.F."/>
            <person name="Sood P."/>
        </authorList>
    </citation>
    <scope>NUCLEOTIDE SEQUENCE [LARGE SCALE GENOMIC DNA]</scope>
    <source>
        <strain evidence="17">WM001</strain>
    </source>
</reference>
<proteinExistence type="inferred from homology"/>
<dbReference type="Pfam" id="PF04678">
    <property type="entry name" value="MCU"/>
    <property type="match status" value="1"/>
</dbReference>
<evidence type="ECO:0000256" key="15">
    <source>
        <dbReference type="SAM" id="Phobius"/>
    </source>
</evidence>
<keyword evidence="5" id="KW-0107">Calcium channel</keyword>
<evidence type="ECO:0000256" key="4">
    <source>
        <dbReference type="ARBA" id="ARBA00022568"/>
    </source>
</evidence>
<evidence type="ECO:0000256" key="11">
    <source>
        <dbReference type="ARBA" id="ARBA00023128"/>
    </source>
</evidence>
<feature type="transmembrane region" description="Helical" evidence="15">
    <location>
        <begin position="206"/>
        <end position="224"/>
    </location>
</feature>
<evidence type="ECO:0000313" key="18">
    <source>
        <dbReference type="Proteomes" id="UP000187209"/>
    </source>
</evidence>
<dbReference type="OrthoDB" id="313396at2759"/>
<keyword evidence="3" id="KW-0813">Transport</keyword>
<dbReference type="GO" id="GO:0005262">
    <property type="term" value="F:calcium channel activity"/>
    <property type="evidence" value="ECO:0007669"/>
    <property type="project" value="UniProtKB-KW"/>
</dbReference>
<dbReference type="PANTHER" id="PTHR13462">
    <property type="entry name" value="CALCIUM UNIPORTER PROTEIN, MITOCHONDRIAL"/>
    <property type="match status" value="1"/>
</dbReference>
<sequence>MAFLRRFFANINIFPVGSSYRLKVPLPSLGECWFTVDSSQDVTSFLQEIKQEDPHIFEINSNGTGKLFKEAVQQEITLSINNTEYRLKKTVLSQSNESKPISDSFIETLENTKITSKSQLKEHIHRNLTELGEQFGYYLKALENSERQINNQIKDIKEKEQQIARKIEFKSNFLCGMFLSVLSIQWGFFYYTIYEVDWLGWDLMEPITFSVGQLGFIISLRYYLKTQASTSYENVMGHYKDKERRMFLKQHGVNVGKIKFLEEEKNRITSLKEVIKKRQNLVS</sequence>
<keyword evidence="13" id="KW-0407">Ion channel</keyword>
<keyword evidence="18" id="KW-1185">Reference proteome</keyword>
<comment type="caution">
    <text evidence="17">The sequence shown here is derived from an EMBL/GenBank/DDBJ whole genome shotgun (WGS) entry which is preliminary data.</text>
</comment>
<evidence type="ECO:0000256" key="12">
    <source>
        <dbReference type="ARBA" id="ARBA00023136"/>
    </source>
</evidence>
<evidence type="ECO:0000256" key="8">
    <source>
        <dbReference type="ARBA" id="ARBA00022837"/>
    </source>
</evidence>
<evidence type="ECO:0000313" key="17">
    <source>
        <dbReference type="EMBL" id="OMJ81294.1"/>
    </source>
</evidence>
<protein>
    <recommendedName>
        <fullName evidence="16">Calcium uniporter protein C-terminal domain-containing protein</fullName>
    </recommendedName>
</protein>
<evidence type="ECO:0000256" key="2">
    <source>
        <dbReference type="ARBA" id="ARBA00005653"/>
    </source>
</evidence>
<keyword evidence="6 15" id="KW-0812">Transmembrane</keyword>
<keyword evidence="7" id="KW-0999">Mitochondrion inner membrane</keyword>
<keyword evidence="11" id="KW-0496">Mitochondrion</keyword>
<comment type="catalytic activity">
    <reaction evidence="14">
        <text>Ca(2+)(in) = Ca(2+)(out)</text>
        <dbReference type="Rhea" id="RHEA:29671"/>
        <dbReference type="ChEBI" id="CHEBI:29108"/>
    </reaction>
</comment>
<feature type="transmembrane region" description="Helical" evidence="15">
    <location>
        <begin position="173"/>
        <end position="194"/>
    </location>
</feature>
<dbReference type="InterPro" id="IPR039055">
    <property type="entry name" value="MCU_fam"/>
</dbReference>
<evidence type="ECO:0000256" key="1">
    <source>
        <dbReference type="ARBA" id="ARBA00004448"/>
    </source>
</evidence>
<dbReference type="InterPro" id="IPR006769">
    <property type="entry name" value="MCU_C"/>
</dbReference>
<accession>A0A1R2BX04</accession>
<name>A0A1R2BX04_9CILI</name>
<gene>
    <name evidence="17" type="ORF">SteCoe_18288</name>
</gene>
<dbReference type="GO" id="GO:0036444">
    <property type="term" value="P:calcium import into the mitochondrion"/>
    <property type="evidence" value="ECO:0007669"/>
    <property type="project" value="UniProtKB-ARBA"/>
</dbReference>
<keyword evidence="10" id="KW-0406">Ion transport</keyword>
<evidence type="ECO:0000256" key="5">
    <source>
        <dbReference type="ARBA" id="ARBA00022673"/>
    </source>
</evidence>
<dbReference type="AlphaFoldDB" id="A0A1R2BX04"/>
<evidence type="ECO:0000256" key="6">
    <source>
        <dbReference type="ARBA" id="ARBA00022692"/>
    </source>
</evidence>
<dbReference type="EMBL" id="MPUH01000386">
    <property type="protein sequence ID" value="OMJ81294.1"/>
    <property type="molecule type" value="Genomic_DNA"/>
</dbReference>
<evidence type="ECO:0000256" key="9">
    <source>
        <dbReference type="ARBA" id="ARBA00022989"/>
    </source>
</evidence>
<dbReference type="GO" id="GO:0051560">
    <property type="term" value="P:mitochondrial calcium ion homeostasis"/>
    <property type="evidence" value="ECO:0007669"/>
    <property type="project" value="InterPro"/>
</dbReference>
<keyword evidence="8" id="KW-0106">Calcium</keyword>